<feature type="compositionally biased region" description="Basic and acidic residues" evidence="1">
    <location>
        <begin position="108"/>
        <end position="121"/>
    </location>
</feature>
<name>D8M0N0_BLAHO</name>
<dbReference type="AlphaFoldDB" id="D8M0N0"/>
<dbReference type="RefSeq" id="XP_012895667.1">
    <property type="nucleotide sequence ID" value="XM_013040213.1"/>
</dbReference>
<organism evidence="2">
    <name type="scientific">Blastocystis hominis</name>
    <dbReference type="NCBI Taxonomy" id="12968"/>
    <lineage>
        <taxon>Eukaryota</taxon>
        <taxon>Sar</taxon>
        <taxon>Stramenopiles</taxon>
        <taxon>Bigyra</taxon>
        <taxon>Opalozoa</taxon>
        <taxon>Opalinata</taxon>
        <taxon>Blastocystidae</taxon>
        <taxon>Blastocystis</taxon>
    </lineage>
</organism>
<sequence length="121" mass="14578">MSSAGEGSERGGEKTPNPIDYEQEVRNFRQEQGLAREVQEKYKREALRKCNDLHRVLLDCYEKKYFCGKEEKEFWDCYRRERGFKKSKVSQMAYKFYHKVSSQSDFTDEVKVEPQEKEREE</sequence>
<evidence type="ECO:0000256" key="1">
    <source>
        <dbReference type="SAM" id="MobiDB-lite"/>
    </source>
</evidence>
<keyword evidence="3" id="KW-1185">Reference proteome</keyword>
<evidence type="ECO:0008006" key="4">
    <source>
        <dbReference type="Google" id="ProtNLM"/>
    </source>
</evidence>
<evidence type="ECO:0000313" key="3">
    <source>
        <dbReference type="Proteomes" id="UP000008312"/>
    </source>
</evidence>
<dbReference type="InParanoid" id="D8M0N0"/>
<accession>D8M0N0</accession>
<gene>
    <name evidence="2" type="ORF">GSBLH_T00001758001</name>
</gene>
<dbReference type="GeneID" id="24918988"/>
<protein>
    <recommendedName>
        <fullName evidence="4">COX assembly mitochondrial protein</fullName>
    </recommendedName>
</protein>
<proteinExistence type="predicted"/>
<feature type="region of interest" description="Disordered" evidence="1">
    <location>
        <begin position="102"/>
        <end position="121"/>
    </location>
</feature>
<evidence type="ECO:0000313" key="2">
    <source>
        <dbReference type="EMBL" id="CBK21619.2"/>
    </source>
</evidence>
<reference evidence="2" key="1">
    <citation type="submission" date="2010-02" db="EMBL/GenBank/DDBJ databases">
        <title>Sequencing and annotation of the Blastocystis hominis genome.</title>
        <authorList>
            <person name="Wincker P."/>
        </authorList>
    </citation>
    <scope>NUCLEOTIDE SEQUENCE</scope>
    <source>
        <strain evidence="2">Singapore isolate B</strain>
    </source>
</reference>
<feature type="region of interest" description="Disordered" evidence="1">
    <location>
        <begin position="1"/>
        <end position="20"/>
    </location>
</feature>
<dbReference type="Proteomes" id="UP000008312">
    <property type="component" value="Unassembled WGS sequence"/>
</dbReference>
<dbReference type="EMBL" id="FN668643">
    <property type="protein sequence ID" value="CBK21619.2"/>
    <property type="molecule type" value="Genomic_DNA"/>
</dbReference>
<dbReference type="OrthoDB" id="10348502at2759"/>